<feature type="region of interest" description="Disordered" evidence="1">
    <location>
        <begin position="33"/>
        <end position="56"/>
    </location>
</feature>
<sequence>MHTPESTGKWRAIVRHVDMGRLLRATVPTGLRGPALGVRSSPHLQRHPGRVYRTGR</sequence>
<organism evidence="2 3">
    <name type="scientific">Dreissena polymorpha</name>
    <name type="common">Zebra mussel</name>
    <name type="synonym">Mytilus polymorpha</name>
    <dbReference type="NCBI Taxonomy" id="45954"/>
    <lineage>
        <taxon>Eukaryota</taxon>
        <taxon>Metazoa</taxon>
        <taxon>Spiralia</taxon>
        <taxon>Lophotrochozoa</taxon>
        <taxon>Mollusca</taxon>
        <taxon>Bivalvia</taxon>
        <taxon>Autobranchia</taxon>
        <taxon>Heteroconchia</taxon>
        <taxon>Euheterodonta</taxon>
        <taxon>Imparidentia</taxon>
        <taxon>Neoheterodontei</taxon>
        <taxon>Myida</taxon>
        <taxon>Dreissenoidea</taxon>
        <taxon>Dreissenidae</taxon>
        <taxon>Dreissena</taxon>
    </lineage>
</organism>
<accession>A0A9D4L8V5</accession>
<feature type="compositionally biased region" description="Basic residues" evidence="1">
    <location>
        <begin position="44"/>
        <end position="56"/>
    </location>
</feature>
<reference evidence="2" key="1">
    <citation type="journal article" date="2019" name="bioRxiv">
        <title>The Genome of the Zebra Mussel, Dreissena polymorpha: A Resource for Invasive Species Research.</title>
        <authorList>
            <person name="McCartney M.A."/>
            <person name="Auch B."/>
            <person name="Kono T."/>
            <person name="Mallez S."/>
            <person name="Zhang Y."/>
            <person name="Obille A."/>
            <person name="Becker A."/>
            <person name="Abrahante J.E."/>
            <person name="Garbe J."/>
            <person name="Badalamenti J.P."/>
            <person name="Herman A."/>
            <person name="Mangelson H."/>
            <person name="Liachko I."/>
            <person name="Sullivan S."/>
            <person name="Sone E.D."/>
            <person name="Koren S."/>
            <person name="Silverstein K.A.T."/>
            <person name="Beckman K.B."/>
            <person name="Gohl D.M."/>
        </authorList>
    </citation>
    <scope>NUCLEOTIDE SEQUENCE</scope>
    <source>
        <strain evidence="2">Duluth1</strain>
        <tissue evidence="2">Whole animal</tissue>
    </source>
</reference>
<reference evidence="2" key="2">
    <citation type="submission" date="2020-11" db="EMBL/GenBank/DDBJ databases">
        <authorList>
            <person name="McCartney M.A."/>
            <person name="Auch B."/>
            <person name="Kono T."/>
            <person name="Mallez S."/>
            <person name="Becker A."/>
            <person name="Gohl D.M."/>
            <person name="Silverstein K.A.T."/>
            <person name="Koren S."/>
            <person name="Bechman K.B."/>
            <person name="Herman A."/>
            <person name="Abrahante J.E."/>
            <person name="Garbe J."/>
        </authorList>
    </citation>
    <scope>NUCLEOTIDE SEQUENCE</scope>
    <source>
        <strain evidence="2">Duluth1</strain>
        <tissue evidence="2">Whole animal</tissue>
    </source>
</reference>
<dbReference type="Proteomes" id="UP000828390">
    <property type="component" value="Unassembled WGS sequence"/>
</dbReference>
<dbReference type="EMBL" id="JAIWYP010000003">
    <property type="protein sequence ID" value="KAH3852672.1"/>
    <property type="molecule type" value="Genomic_DNA"/>
</dbReference>
<proteinExistence type="predicted"/>
<protein>
    <submittedName>
        <fullName evidence="2">Uncharacterized protein</fullName>
    </submittedName>
</protein>
<evidence type="ECO:0000256" key="1">
    <source>
        <dbReference type="SAM" id="MobiDB-lite"/>
    </source>
</evidence>
<dbReference type="AlphaFoldDB" id="A0A9D4L8V5"/>
<evidence type="ECO:0000313" key="2">
    <source>
        <dbReference type="EMBL" id="KAH3852672.1"/>
    </source>
</evidence>
<keyword evidence="3" id="KW-1185">Reference proteome</keyword>
<gene>
    <name evidence="2" type="ORF">DPMN_095185</name>
</gene>
<comment type="caution">
    <text evidence="2">The sequence shown here is derived from an EMBL/GenBank/DDBJ whole genome shotgun (WGS) entry which is preliminary data.</text>
</comment>
<evidence type="ECO:0000313" key="3">
    <source>
        <dbReference type="Proteomes" id="UP000828390"/>
    </source>
</evidence>
<name>A0A9D4L8V5_DREPO</name>